<dbReference type="Proteomes" id="UP000193978">
    <property type="component" value="Chromosome"/>
</dbReference>
<keyword evidence="2" id="KW-0560">Oxidoreductase</keyword>
<dbReference type="EMBL" id="CP019948">
    <property type="protein sequence ID" value="ARN83224.1"/>
    <property type="molecule type" value="Genomic_DNA"/>
</dbReference>
<dbReference type="PANTHER" id="PTHR24321">
    <property type="entry name" value="DEHYDROGENASES, SHORT CHAIN"/>
    <property type="match status" value="1"/>
</dbReference>
<evidence type="ECO:0000256" key="1">
    <source>
        <dbReference type="ARBA" id="ARBA00006484"/>
    </source>
</evidence>
<proteinExistence type="inferred from homology"/>
<reference evidence="3 4" key="1">
    <citation type="submission" date="2017-02" db="EMBL/GenBank/DDBJ databases">
        <authorList>
            <person name="Peterson S.W."/>
        </authorList>
    </citation>
    <scope>NUCLEOTIDE SEQUENCE [LARGE SCALE GENOMIC DNA]</scope>
    <source>
        <strain evidence="3 4">S285</strain>
    </source>
</reference>
<dbReference type="Gene3D" id="3.40.50.720">
    <property type="entry name" value="NAD(P)-binding Rossmann-like Domain"/>
    <property type="match status" value="2"/>
</dbReference>
<gene>
    <name evidence="3" type="ORF">B1812_21470</name>
</gene>
<organism evidence="3 4">
    <name type="scientific">Methylocystis bryophila</name>
    <dbReference type="NCBI Taxonomy" id="655015"/>
    <lineage>
        <taxon>Bacteria</taxon>
        <taxon>Pseudomonadati</taxon>
        <taxon>Pseudomonadota</taxon>
        <taxon>Alphaproteobacteria</taxon>
        <taxon>Hyphomicrobiales</taxon>
        <taxon>Methylocystaceae</taxon>
        <taxon>Methylocystis</taxon>
    </lineage>
</organism>
<dbReference type="Pfam" id="PF13561">
    <property type="entry name" value="adh_short_C2"/>
    <property type="match status" value="1"/>
</dbReference>
<dbReference type="PRINTS" id="PR00081">
    <property type="entry name" value="GDHRDH"/>
</dbReference>
<sequence>MIREHAVVVGGTRGLGLVIVERFLARGFAVTVLSRRPCEKHRENPLVRHVAVDLEKLSDFDEVDGDYLSGRPIRYLAFAQRFRGQGDPWQGEIQVGLTATRVLIEGLVDRFAETGDRAIAAVSSVYAEFVGGSQPVGYHVVKAGLNAMTRYYAWSLGGRGIRMNAVMPLTYIKDESRAFYQSQGAINDLYRRLVPLQRMGEAGDNADVVDFLCSERAAFITGQSLFVDGGVSIVWPEETASKFSA</sequence>
<name>A0A1W6N025_9HYPH</name>
<evidence type="ECO:0000313" key="4">
    <source>
        <dbReference type="Proteomes" id="UP000193978"/>
    </source>
</evidence>
<dbReference type="AlphaFoldDB" id="A0A1W6N025"/>
<evidence type="ECO:0000313" key="3">
    <source>
        <dbReference type="EMBL" id="ARN83224.1"/>
    </source>
</evidence>
<dbReference type="InterPro" id="IPR036291">
    <property type="entry name" value="NAD(P)-bd_dom_sf"/>
</dbReference>
<evidence type="ECO:0000256" key="2">
    <source>
        <dbReference type="ARBA" id="ARBA00023002"/>
    </source>
</evidence>
<keyword evidence="4" id="KW-1185">Reference proteome</keyword>
<accession>A0A1W6N025</accession>
<dbReference type="STRING" id="655015.B1812_21470"/>
<dbReference type="SUPFAM" id="SSF51735">
    <property type="entry name" value="NAD(P)-binding Rossmann-fold domains"/>
    <property type="match status" value="1"/>
</dbReference>
<dbReference type="GO" id="GO:0016491">
    <property type="term" value="F:oxidoreductase activity"/>
    <property type="evidence" value="ECO:0007669"/>
    <property type="project" value="UniProtKB-KW"/>
</dbReference>
<dbReference type="PANTHER" id="PTHR24321:SF8">
    <property type="entry name" value="ESTRADIOL 17-BETA-DEHYDROGENASE 8-RELATED"/>
    <property type="match status" value="1"/>
</dbReference>
<comment type="similarity">
    <text evidence="1">Belongs to the short-chain dehydrogenases/reductases (SDR) family.</text>
</comment>
<dbReference type="CDD" id="cd05233">
    <property type="entry name" value="SDR_c"/>
    <property type="match status" value="1"/>
</dbReference>
<protein>
    <submittedName>
        <fullName evidence="3">Oxidoreductase</fullName>
    </submittedName>
</protein>
<dbReference type="InterPro" id="IPR002347">
    <property type="entry name" value="SDR_fam"/>
</dbReference>
<dbReference type="KEGG" id="mbry:B1812_21470"/>